<evidence type="ECO:0000256" key="2">
    <source>
        <dbReference type="ARBA" id="ARBA00023242"/>
    </source>
</evidence>
<comment type="caution">
    <text evidence="4">The sequence shown here is derived from an EMBL/GenBank/DDBJ whole genome shotgun (WGS) entry which is preliminary data.</text>
</comment>
<keyword evidence="2" id="KW-0539">Nucleus</keyword>
<dbReference type="Proteomes" id="UP001208570">
    <property type="component" value="Unassembled WGS sequence"/>
</dbReference>
<dbReference type="PANTHER" id="PTHR16198:SF2">
    <property type="entry name" value="INO80 COMPLEX SUBUNIT D"/>
    <property type="match status" value="1"/>
</dbReference>
<evidence type="ECO:0000256" key="1">
    <source>
        <dbReference type="ARBA" id="ARBA00004123"/>
    </source>
</evidence>
<dbReference type="EMBL" id="JAODUP010001374">
    <property type="protein sequence ID" value="KAK2140379.1"/>
    <property type="molecule type" value="Genomic_DNA"/>
</dbReference>
<gene>
    <name evidence="4" type="ORF">LSH36_1373g00001</name>
</gene>
<dbReference type="GO" id="GO:0005634">
    <property type="term" value="C:nucleus"/>
    <property type="evidence" value="ECO:0007669"/>
    <property type="project" value="UniProtKB-SubCell"/>
</dbReference>
<evidence type="ECO:0000313" key="5">
    <source>
        <dbReference type="Proteomes" id="UP001208570"/>
    </source>
</evidence>
<dbReference type="Pfam" id="PF13891">
    <property type="entry name" value="zf-C3HC3H_KANSL2"/>
    <property type="match status" value="1"/>
</dbReference>
<accession>A0AAD9MRI2</accession>
<sequence>MTQSSKSVRPQVLRRSKMLTEGSSFCCYGNRVCMQMRIEGYDYCARHILEDKNCPFKQCQYISDKTSKRCTNAVLRMDKRDGTSDAKVYLSHLKFTCPNKPPQYHQIM</sequence>
<keyword evidence="5" id="KW-1185">Reference proteome</keyword>
<reference evidence="4" key="1">
    <citation type="journal article" date="2023" name="Mol. Biol. Evol.">
        <title>Third-Generation Sequencing Reveals the Adaptive Role of the Epigenome in Three Deep-Sea Polychaetes.</title>
        <authorList>
            <person name="Perez M."/>
            <person name="Aroh O."/>
            <person name="Sun Y."/>
            <person name="Lan Y."/>
            <person name="Juniper S.K."/>
            <person name="Young C.R."/>
            <person name="Angers B."/>
            <person name="Qian P.Y."/>
        </authorList>
    </citation>
    <scope>NUCLEOTIDE SEQUENCE</scope>
    <source>
        <strain evidence="4">P08H-3</strain>
    </source>
</reference>
<name>A0AAD9MRI2_9ANNE</name>
<organism evidence="4 5">
    <name type="scientific">Paralvinella palmiformis</name>
    <dbReference type="NCBI Taxonomy" id="53620"/>
    <lineage>
        <taxon>Eukaryota</taxon>
        <taxon>Metazoa</taxon>
        <taxon>Spiralia</taxon>
        <taxon>Lophotrochozoa</taxon>
        <taxon>Annelida</taxon>
        <taxon>Polychaeta</taxon>
        <taxon>Sedentaria</taxon>
        <taxon>Canalipalpata</taxon>
        <taxon>Terebellida</taxon>
        <taxon>Terebelliformia</taxon>
        <taxon>Alvinellidae</taxon>
        <taxon>Paralvinella</taxon>
    </lineage>
</organism>
<dbReference type="AlphaFoldDB" id="A0AAD9MRI2"/>
<dbReference type="InterPro" id="IPR025927">
    <property type="entry name" value="Znf_KANL2-like"/>
</dbReference>
<feature type="domain" description="KANL2-like probable zinc-finger" evidence="3">
    <location>
        <begin position="26"/>
        <end position="81"/>
    </location>
</feature>
<evidence type="ECO:0000313" key="4">
    <source>
        <dbReference type="EMBL" id="KAK2140379.1"/>
    </source>
</evidence>
<comment type="subcellular location">
    <subcellularLocation>
        <location evidence="1">Nucleus</location>
    </subcellularLocation>
</comment>
<evidence type="ECO:0000259" key="3">
    <source>
        <dbReference type="Pfam" id="PF13891"/>
    </source>
</evidence>
<protein>
    <recommendedName>
        <fullName evidence="3">KANL2-like probable zinc-finger domain-containing protein</fullName>
    </recommendedName>
</protein>
<dbReference type="PANTHER" id="PTHR16198">
    <property type="match status" value="1"/>
</dbReference>
<proteinExistence type="predicted"/>